<feature type="transmembrane region" description="Helical" evidence="7">
    <location>
        <begin position="289"/>
        <end position="314"/>
    </location>
</feature>
<dbReference type="SUPFAM" id="SSF161098">
    <property type="entry name" value="MetI-like"/>
    <property type="match status" value="1"/>
</dbReference>
<proteinExistence type="inferred from homology"/>
<evidence type="ECO:0000313" key="9">
    <source>
        <dbReference type="EMBL" id="TCU98923.1"/>
    </source>
</evidence>
<keyword evidence="4 7" id="KW-0812">Transmembrane</keyword>
<comment type="caution">
    <text evidence="9">The sequence shown here is derived from an EMBL/GenBank/DDBJ whole genome shotgun (WGS) entry which is preliminary data.</text>
</comment>
<evidence type="ECO:0000256" key="6">
    <source>
        <dbReference type="ARBA" id="ARBA00023136"/>
    </source>
</evidence>
<evidence type="ECO:0000256" key="2">
    <source>
        <dbReference type="ARBA" id="ARBA00022448"/>
    </source>
</evidence>
<dbReference type="Pfam" id="PF00528">
    <property type="entry name" value="BPD_transp_1"/>
    <property type="match status" value="1"/>
</dbReference>
<feature type="domain" description="ABC transmembrane type-1" evidence="8">
    <location>
        <begin position="94"/>
        <end position="307"/>
    </location>
</feature>
<evidence type="ECO:0000256" key="7">
    <source>
        <dbReference type="RuleBase" id="RU363032"/>
    </source>
</evidence>
<dbReference type="CDD" id="cd06261">
    <property type="entry name" value="TM_PBP2"/>
    <property type="match status" value="1"/>
</dbReference>
<dbReference type="EMBL" id="SMBX01000004">
    <property type="protein sequence ID" value="TCU98923.1"/>
    <property type="molecule type" value="Genomic_DNA"/>
</dbReference>
<dbReference type="GO" id="GO:0055085">
    <property type="term" value="P:transmembrane transport"/>
    <property type="evidence" value="ECO:0007669"/>
    <property type="project" value="InterPro"/>
</dbReference>
<evidence type="ECO:0000313" key="10">
    <source>
        <dbReference type="Proteomes" id="UP000294692"/>
    </source>
</evidence>
<accession>A0A4R3V687</accession>
<evidence type="ECO:0000256" key="4">
    <source>
        <dbReference type="ARBA" id="ARBA00022692"/>
    </source>
</evidence>
<feature type="transmembrane region" description="Helical" evidence="7">
    <location>
        <begin position="130"/>
        <end position="155"/>
    </location>
</feature>
<feature type="transmembrane region" description="Helical" evidence="7">
    <location>
        <begin position="100"/>
        <end position="118"/>
    </location>
</feature>
<dbReference type="PANTHER" id="PTHR43163">
    <property type="entry name" value="DIPEPTIDE TRANSPORT SYSTEM PERMEASE PROTEIN DPPB-RELATED"/>
    <property type="match status" value="1"/>
</dbReference>
<keyword evidence="2 7" id="KW-0813">Transport</keyword>
<feature type="transmembrane region" description="Helical" evidence="7">
    <location>
        <begin position="242"/>
        <end position="269"/>
    </location>
</feature>
<feature type="transmembrane region" description="Helical" evidence="7">
    <location>
        <begin position="175"/>
        <end position="198"/>
    </location>
</feature>
<keyword evidence="5 7" id="KW-1133">Transmembrane helix</keyword>
<evidence type="ECO:0000259" key="8">
    <source>
        <dbReference type="PROSITE" id="PS50928"/>
    </source>
</evidence>
<name>A0A4R3V687_9BURK</name>
<dbReference type="InterPro" id="IPR035906">
    <property type="entry name" value="MetI-like_sf"/>
</dbReference>
<sequence>MNSQPLARLVQAFLVMLAMTVIVFIGIHLIGNPVDILISPEADQMERDRMMSTFGMDKPLWTQYGIFLMNALQGDLGTSFVYNLPAIDVVLSRLPATLELALVALLLAVVIGIPLGLYCGLRPDSPVSRFIMAFSILGFSLPGFWMGLILIMVFAVELGWLPSTGRGDTVEFLGVQWSFLTWNGLSHMLLPAINLAMFKLSMVLRLTRAGVTETLSTDYIKFARARGLSPQRIVGVHVLKNIMIPLVTIIGMEFGSTVAFAIVTETVFAWPGIGKLIIDSINVLDRPVIVAYLMIVVSLFVLLNFLVDLTYYALDPRARRGGRA</sequence>
<dbReference type="RefSeq" id="WP_132476142.1">
    <property type="nucleotide sequence ID" value="NZ_JBEBWM010000030.1"/>
</dbReference>
<dbReference type="InterPro" id="IPR000515">
    <property type="entry name" value="MetI-like"/>
</dbReference>
<dbReference type="OrthoDB" id="9803623at2"/>
<evidence type="ECO:0000256" key="5">
    <source>
        <dbReference type="ARBA" id="ARBA00022989"/>
    </source>
</evidence>
<gene>
    <name evidence="9" type="ORF">EV686_10417</name>
</gene>
<dbReference type="GO" id="GO:0005886">
    <property type="term" value="C:plasma membrane"/>
    <property type="evidence" value="ECO:0007669"/>
    <property type="project" value="UniProtKB-SubCell"/>
</dbReference>
<comment type="similarity">
    <text evidence="7">Belongs to the binding-protein-dependent transport system permease family.</text>
</comment>
<dbReference type="PROSITE" id="PS50928">
    <property type="entry name" value="ABC_TM1"/>
    <property type="match status" value="1"/>
</dbReference>
<keyword evidence="6 7" id="KW-0472">Membrane</keyword>
<keyword evidence="3" id="KW-1003">Cell membrane</keyword>
<evidence type="ECO:0000256" key="3">
    <source>
        <dbReference type="ARBA" id="ARBA00022475"/>
    </source>
</evidence>
<dbReference type="Proteomes" id="UP000294692">
    <property type="component" value="Unassembled WGS sequence"/>
</dbReference>
<reference evidence="9 10" key="1">
    <citation type="submission" date="2019-03" db="EMBL/GenBank/DDBJ databases">
        <title>Genomic Encyclopedia of Type Strains, Phase IV (KMG-IV): sequencing the most valuable type-strain genomes for metagenomic binning, comparative biology and taxonomic classification.</title>
        <authorList>
            <person name="Goeker M."/>
        </authorList>
    </citation>
    <scope>NUCLEOTIDE SEQUENCE [LARGE SCALE GENOMIC DNA]</scope>
    <source>
        <strain evidence="9 10">DSM 100048</strain>
    </source>
</reference>
<comment type="subcellular location">
    <subcellularLocation>
        <location evidence="1 7">Cell membrane</location>
        <topology evidence="1 7">Multi-pass membrane protein</topology>
    </subcellularLocation>
</comment>
<keyword evidence="10" id="KW-1185">Reference proteome</keyword>
<evidence type="ECO:0000256" key="1">
    <source>
        <dbReference type="ARBA" id="ARBA00004651"/>
    </source>
</evidence>
<organism evidence="9 10">
    <name type="scientific">Paracandidimonas soli</name>
    <dbReference type="NCBI Taxonomy" id="1917182"/>
    <lineage>
        <taxon>Bacteria</taxon>
        <taxon>Pseudomonadati</taxon>
        <taxon>Pseudomonadota</taxon>
        <taxon>Betaproteobacteria</taxon>
        <taxon>Burkholderiales</taxon>
        <taxon>Alcaligenaceae</taxon>
        <taxon>Paracandidimonas</taxon>
    </lineage>
</organism>
<protein>
    <submittedName>
        <fullName evidence="9">Peptide/nickel transport system permease protein</fullName>
    </submittedName>
</protein>
<feature type="transmembrane region" description="Helical" evidence="7">
    <location>
        <begin position="12"/>
        <end position="31"/>
    </location>
</feature>
<dbReference type="PANTHER" id="PTHR43163:SF2">
    <property type="entry name" value="ABC TRANSPORTER PERMEASE PROTEIN"/>
    <property type="match status" value="1"/>
</dbReference>
<dbReference type="AlphaFoldDB" id="A0A4R3V687"/>
<dbReference type="Gene3D" id="1.10.3720.10">
    <property type="entry name" value="MetI-like"/>
    <property type="match status" value="1"/>
</dbReference>